<evidence type="ECO:0000313" key="3">
    <source>
        <dbReference type="Proteomes" id="UP000294678"/>
    </source>
</evidence>
<accession>A0AA46DWX6</accession>
<dbReference type="Pfam" id="PF20250">
    <property type="entry name" value="FapA_N"/>
    <property type="match status" value="1"/>
</dbReference>
<dbReference type="Proteomes" id="UP000294678">
    <property type="component" value="Unassembled WGS sequence"/>
</dbReference>
<gene>
    <name evidence="2" type="ORF">EV215_2042</name>
</gene>
<dbReference type="PANTHER" id="PTHR38032:SF1">
    <property type="entry name" value="RNA-BINDING PROTEIN KHPB N-TERMINAL DOMAIN-CONTAINING PROTEIN"/>
    <property type="match status" value="1"/>
</dbReference>
<dbReference type="InterPro" id="IPR046865">
    <property type="entry name" value="FapA_b_solenoid"/>
</dbReference>
<dbReference type="RefSeq" id="WP_134113892.1">
    <property type="nucleotide sequence ID" value="NZ_SOBG01000011.1"/>
</dbReference>
<evidence type="ECO:0000313" key="2">
    <source>
        <dbReference type="EMBL" id="TDT67364.1"/>
    </source>
</evidence>
<keyword evidence="3" id="KW-1185">Reference proteome</keyword>
<dbReference type="AlphaFoldDB" id="A0AA46DWX6"/>
<dbReference type="Pfam" id="PF03961">
    <property type="entry name" value="FapA"/>
    <property type="match status" value="1"/>
</dbReference>
<comment type="caution">
    <text evidence="2">The sequence shown here is derived from an EMBL/GenBank/DDBJ whole genome shotgun (WGS) entry which is preliminary data.</text>
</comment>
<dbReference type="InterPro" id="IPR005646">
    <property type="entry name" value="FapA"/>
</dbReference>
<sequence length="529" mass="59592">MSEKFNKVILRVAPDGVYIKIKNEPMSISSVLAFLNQTELDTFDLEAVKQAYFERGVEVKISDNIENLKKIPDIEIKISDDKMKAYLKIKNTGFIEFLSLKYLLEKAYDIGISYGINKKVLLGMIKYDYRGKFVLFAEGTPPIKGKDAMIHYKFMPKKNKDEDNPNNKIDYKERNDLFIPVKKDQILAEKTPATQGTDGIDIFGNIIPAIPGQDKVLKRGENTQLIHNGLTLVAAISGLVDINGDTISVKNILIVNDVNIKTGNIDFEGTVLVNGNVDLGYRIKADNDIRIKGVIEGAILEAGKNVIIEKNFIGSEVGKIIANHSIKIRDLEFAYLEAKENIIITDSAVNCQILAGKSVEAIQGKGIIMGGEIIAIEGLSTKILGSKNGLKTIIKTGKSISVKEAVDKIDEYKSENKKRLINIEKSLEYMENLRFAHPESFDEEKKKQFNRLLNEKLAIEYEVKSMVKDIANNLKNVHPTEGSLVKVYKICYPGVEIWLNKYKYVVTKIMKHVEFVYINNKIEIRPLRK</sequence>
<proteinExistence type="predicted"/>
<dbReference type="InterPro" id="IPR046866">
    <property type="entry name" value="FapA_N"/>
</dbReference>
<protein>
    <submittedName>
        <fullName evidence="2">Uncharacterized protein (DUF342 family)</fullName>
    </submittedName>
</protein>
<name>A0AA46DWX6_9FUSO</name>
<reference evidence="2 3" key="1">
    <citation type="submission" date="2019-03" db="EMBL/GenBank/DDBJ databases">
        <title>Genomic Encyclopedia of Type Strains, Phase IV (KMG-IV): sequencing the most valuable type-strain genomes for metagenomic binning, comparative biology and taxonomic classification.</title>
        <authorList>
            <person name="Goeker M."/>
        </authorList>
    </citation>
    <scope>NUCLEOTIDE SEQUENCE [LARGE SCALE GENOMIC DNA]</scope>
    <source>
        <strain evidence="2 3">DSM 100055</strain>
    </source>
</reference>
<feature type="domain" description="Flagellar Assembly Protein A N-terminal region" evidence="1">
    <location>
        <begin position="74"/>
        <end position="243"/>
    </location>
</feature>
<dbReference type="EMBL" id="SOBG01000011">
    <property type="protein sequence ID" value="TDT67364.1"/>
    <property type="molecule type" value="Genomic_DNA"/>
</dbReference>
<dbReference type="PANTHER" id="PTHR38032">
    <property type="entry name" value="POLYMERASE-RELATED"/>
    <property type="match status" value="1"/>
</dbReference>
<organism evidence="2 3">
    <name type="scientific">Hypnocyclicus thermotrophus</name>
    <dbReference type="NCBI Taxonomy" id="1627895"/>
    <lineage>
        <taxon>Bacteria</taxon>
        <taxon>Fusobacteriati</taxon>
        <taxon>Fusobacteriota</taxon>
        <taxon>Fusobacteriia</taxon>
        <taxon>Fusobacteriales</taxon>
        <taxon>Fusobacteriaceae</taxon>
        <taxon>Hypnocyclicus</taxon>
    </lineage>
</organism>
<evidence type="ECO:0000259" key="1">
    <source>
        <dbReference type="Pfam" id="PF20250"/>
    </source>
</evidence>